<organism evidence="1 2">
    <name type="scientific">Candidatus Stercoripulliclostridium pullicola</name>
    <dbReference type="NCBI Taxonomy" id="2840953"/>
    <lineage>
        <taxon>Bacteria</taxon>
        <taxon>Bacillati</taxon>
        <taxon>Bacillota</taxon>
        <taxon>Clostridia</taxon>
        <taxon>Eubacteriales</taxon>
        <taxon>Candidatus Stercoripulliclostridium</taxon>
    </lineage>
</organism>
<evidence type="ECO:0000313" key="2">
    <source>
        <dbReference type="Proteomes" id="UP000727857"/>
    </source>
</evidence>
<reference evidence="1" key="2">
    <citation type="journal article" date="2021" name="PeerJ">
        <title>Extensive microbial diversity within the chicken gut microbiome revealed by metagenomics and culture.</title>
        <authorList>
            <person name="Gilroy R."/>
            <person name="Ravi A."/>
            <person name="Getino M."/>
            <person name="Pursley I."/>
            <person name="Horton D.L."/>
            <person name="Alikhan N.F."/>
            <person name="Baker D."/>
            <person name="Gharbi K."/>
            <person name="Hall N."/>
            <person name="Watson M."/>
            <person name="Adriaenssens E.M."/>
            <person name="Foster-Nyarko E."/>
            <person name="Jarju S."/>
            <person name="Secka A."/>
            <person name="Antonio M."/>
            <person name="Oren A."/>
            <person name="Chaudhuri R.R."/>
            <person name="La Ragione R."/>
            <person name="Hildebrand F."/>
            <person name="Pallen M.J."/>
        </authorList>
    </citation>
    <scope>NUCLEOTIDE SEQUENCE</scope>
    <source>
        <strain evidence="1">517</strain>
    </source>
</reference>
<accession>A0A940DG61</accession>
<evidence type="ECO:0000313" key="1">
    <source>
        <dbReference type="EMBL" id="MBO8423618.1"/>
    </source>
</evidence>
<dbReference type="Proteomes" id="UP000727857">
    <property type="component" value="Unassembled WGS sequence"/>
</dbReference>
<protein>
    <recommendedName>
        <fullName evidence="3">PRC-barrel domain-containing protein</fullName>
    </recommendedName>
</protein>
<dbReference type="EMBL" id="JADINF010000028">
    <property type="protein sequence ID" value="MBO8423618.1"/>
    <property type="molecule type" value="Genomic_DNA"/>
</dbReference>
<sequence>MLLSEIRNKKMVSLRDAGVLGSVGGVYIDRDSYRVKYIFTNENTTVYAPEKIYAHKDILTVLDANGEPRERAAGMLALTIGTAIYGVGGEYTGRVTDVEINSRRKTPVLLTDGKPVKLKHVVASSADAIIINPTGKPLLPPAEKPARKALTGTVITPEIPTETAYSGMSEAPSDYSFLLGRKLKYEVADISRSFVLMAGTLITDRVIANARKAGKIADLVTKSS</sequence>
<dbReference type="AlphaFoldDB" id="A0A940DG61"/>
<name>A0A940DG61_9FIRM</name>
<evidence type="ECO:0008006" key="3">
    <source>
        <dbReference type="Google" id="ProtNLM"/>
    </source>
</evidence>
<reference evidence="1" key="1">
    <citation type="submission" date="2020-10" db="EMBL/GenBank/DDBJ databases">
        <authorList>
            <person name="Gilroy R."/>
        </authorList>
    </citation>
    <scope>NUCLEOTIDE SEQUENCE</scope>
    <source>
        <strain evidence="1">517</strain>
    </source>
</reference>
<proteinExistence type="predicted"/>
<gene>
    <name evidence="1" type="ORF">IAB16_01150</name>
</gene>
<comment type="caution">
    <text evidence="1">The sequence shown here is derived from an EMBL/GenBank/DDBJ whole genome shotgun (WGS) entry which is preliminary data.</text>
</comment>